<keyword evidence="1" id="KW-0732">Signal</keyword>
<feature type="chain" id="PRO_5040262078" evidence="1">
    <location>
        <begin position="21"/>
        <end position="209"/>
    </location>
</feature>
<dbReference type="OrthoDB" id="3685327at2759"/>
<evidence type="ECO:0000313" key="3">
    <source>
        <dbReference type="Proteomes" id="UP000807469"/>
    </source>
</evidence>
<reference evidence="2" key="1">
    <citation type="submission" date="2020-11" db="EMBL/GenBank/DDBJ databases">
        <authorList>
            <consortium name="DOE Joint Genome Institute"/>
            <person name="Ahrendt S."/>
            <person name="Riley R."/>
            <person name="Andreopoulos W."/>
            <person name="Labutti K."/>
            <person name="Pangilinan J."/>
            <person name="Ruiz-Duenas F.J."/>
            <person name="Barrasa J.M."/>
            <person name="Sanchez-Garcia M."/>
            <person name="Camarero S."/>
            <person name="Miyauchi S."/>
            <person name="Serrano A."/>
            <person name="Linde D."/>
            <person name="Babiker R."/>
            <person name="Drula E."/>
            <person name="Ayuso-Fernandez I."/>
            <person name="Pacheco R."/>
            <person name="Padilla G."/>
            <person name="Ferreira P."/>
            <person name="Barriuso J."/>
            <person name="Kellner H."/>
            <person name="Castanera R."/>
            <person name="Alfaro M."/>
            <person name="Ramirez L."/>
            <person name="Pisabarro A.G."/>
            <person name="Kuo A."/>
            <person name="Tritt A."/>
            <person name="Lipzen A."/>
            <person name="He G."/>
            <person name="Yan M."/>
            <person name="Ng V."/>
            <person name="Cullen D."/>
            <person name="Martin F."/>
            <person name="Rosso M.-N."/>
            <person name="Henrissat B."/>
            <person name="Hibbett D."/>
            <person name="Martinez A.T."/>
            <person name="Grigoriev I.V."/>
        </authorList>
    </citation>
    <scope>NUCLEOTIDE SEQUENCE</scope>
    <source>
        <strain evidence="2">CIRM-BRFM 674</strain>
    </source>
</reference>
<sequence length="209" mass="23622">MKFTTILFATLGLLSASVAALPAPALSADTLSARDVEMESLQERFDENDPIFERYFGPGRHVKVTEADYAPGAPGTVEKRWVHAAVEAVVEGVMAVVNLIKGKIERDKAMRSQWTGDMINAFRKKYPHYNFVLCHTSHKTDFKGVRGKDWGHTHQELPVSFHKTVGYEIYWFREGTFHRYGDGGWLNWAFAGNVRSRTNNGKDVVFGRI</sequence>
<dbReference type="AlphaFoldDB" id="A0A9P6CVS6"/>
<feature type="signal peptide" evidence="1">
    <location>
        <begin position="1"/>
        <end position="20"/>
    </location>
</feature>
<protein>
    <submittedName>
        <fullName evidence="2">Uncharacterized protein</fullName>
    </submittedName>
</protein>
<evidence type="ECO:0000256" key="1">
    <source>
        <dbReference type="SAM" id="SignalP"/>
    </source>
</evidence>
<gene>
    <name evidence="2" type="ORF">BDN70DRAFT_876812</name>
</gene>
<comment type="caution">
    <text evidence="2">The sequence shown here is derived from an EMBL/GenBank/DDBJ whole genome shotgun (WGS) entry which is preliminary data.</text>
</comment>
<accession>A0A9P6CVS6</accession>
<evidence type="ECO:0000313" key="2">
    <source>
        <dbReference type="EMBL" id="KAF9481072.1"/>
    </source>
</evidence>
<keyword evidence="3" id="KW-1185">Reference proteome</keyword>
<proteinExistence type="predicted"/>
<organism evidence="2 3">
    <name type="scientific">Pholiota conissans</name>
    <dbReference type="NCBI Taxonomy" id="109636"/>
    <lineage>
        <taxon>Eukaryota</taxon>
        <taxon>Fungi</taxon>
        <taxon>Dikarya</taxon>
        <taxon>Basidiomycota</taxon>
        <taxon>Agaricomycotina</taxon>
        <taxon>Agaricomycetes</taxon>
        <taxon>Agaricomycetidae</taxon>
        <taxon>Agaricales</taxon>
        <taxon>Agaricineae</taxon>
        <taxon>Strophariaceae</taxon>
        <taxon>Pholiota</taxon>
    </lineage>
</organism>
<dbReference type="Proteomes" id="UP000807469">
    <property type="component" value="Unassembled WGS sequence"/>
</dbReference>
<name>A0A9P6CVS6_9AGAR</name>
<dbReference type="EMBL" id="MU155184">
    <property type="protein sequence ID" value="KAF9481072.1"/>
    <property type="molecule type" value="Genomic_DNA"/>
</dbReference>